<keyword evidence="3" id="KW-0269">Exonuclease</keyword>
<protein>
    <submittedName>
        <fullName evidence="5">DNA polymerase III, epsilon subunit</fullName>
    </submittedName>
</protein>
<dbReference type="InterPro" id="IPR012337">
    <property type="entry name" value="RNaseH-like_sf"/>
</dbReference>
<name>A0A1M7T1F8_9FIRM</name>
<dbReference type="InterPro" id="IPR051274">
    <property type="entry name" value="3-5_Exoribonuclease"/>
</dbReference>
<dbReference type="InterPro" id="IPR036397">
    <property type="entry name" value="RNaseH_sf"/>
</dbReference>
<evidence type="ECO:0000256" key="3">
    <source>
        <dbReference type="ARBA" id="ARBA00022839"/>
    </source>
</evidence>
<dbReference type="Gene3D" id="3.30.420.10">
    <property type="entry name" value="Ribonuclease H-like superfamily/Ribonuclease H"/>
    <property type="match status" value="1"/>
</dbReference>
<dbReference type="SMART" id="SM00479">
    <property type="entry name" value="EXOIII"/>
    <property type="match status" value="1"/>
</dbReference>
<evidence type="ECO:0000313" key="6">
    <source>
        <dbReference type="Proteomes" id="UP000184097"/>
    </source>
</evidence>
<accession>A0A1M7T1F8</accession>
<dbReference type="AlphaFoldDB" id="A0A1M7T1F8"/>
<dbReference type="SUPFAM" id="SSF53098">
    <property type="entry name" value="Ribonuclease H-like"/>
    <property type="match status" value="1"/>
</dbReference>
<sequence>MKHIVVDLEMNNINPKSEARSICTMETIEIGAVMLDENLKEISSFRTYVRPEYNTGIVKKITKLTGITNEMVQNAPAFNEAFKMFTSWCFGPEDEVIIYAWSESDYDQISKEMLLKGYEMSEKESTILGNRWSDFQDEFDSHLGFERQVSLKMALEMAGVDFSGREHDALDDARNTAELLHIFRDESLFNRTLQKIKEVMEPSKLETLGEMIDFSMFALV</sequence>
<dbReference type="PANTHER" id="PTHR23044:SF61">
    <property type="entry name" value="3'-5' EXORIBONUCLEASE 1-RELATED"/>
    <property type="match status" value="1"/>
</dbReference>
<proteinExistence type="predicted"/>
<dbReference type="GO" id="GO:0003676">
    <property type="term" value="F:nucleic acid binding"/>
    <property type="evidence" value="ECO:0007669"/>
    <property type="project" value="InterPro"/>
</dbReference>
<dbReference type="InterPro" id="IPR047201">
    <property type="entry name" value="ERI-1_3'hExo-like"/>
</dbReference>
<evidence type="ECO:0000259" key="4">
    <source>
        <dbReference type="SMART" id="SM00479"/>
    </source>
</evidence>
<dbReference type="RefSeq" id="WP_072705389.1">
    <property type="nucleotide sequence ID" value="NZ_FRDH01000014.1"/>
</dbReference>
<dbReference type="GO" id="GO:0000175">
    <property type="term" value="F:3'-5'-RNA exonuclease activity"/>
    <property type="evidence" value="ECO:0007669"/>
    <property type="project" value="InterPro"/>
</dbReference>
<keyword evidence="2" id="KW-0378">Hydrolase</keyword>
<gene>
    <name evidence="5" type="ORF">SAMN02745247_02820</name>
</gene>
<evidence type="ECO:0000256" key="2">
    <source>
        <dbReference type="ARBA" id="ARBA00022801"/>
    </source>
</evidence>
<reference evidence="5 6" key="1">
    <citation type="submission" date="2016-12" db="EMBL/GenBank/DDBJ databases">
        <authorList>
            <person name="Song W.-J."/>
            <person name="Kurnit D.M."/>
        </authorList>
    </citation>
    <scope>NUCLEOTIDE SEQUENCE [LARGE SCALE GENOMIC DNA]</scope>
    <source>
        <strain evidence="5 6">DSM 14810</strain>
    </source>
</reference>
<dbReference type="InterPro" id="IPR013520">
    <property type="entry name" value="Ribonucl_H"/>
</dbReference>
<dbReference type="EMBL" id="FRDH01000014">
    <property type="protein sequence ID" value="SHN64583.1"/>
    <property type="molecule type" value="Genomic_DNA"/>
</dbReference>
<keyword evidence="1" id="KW-0540">Nuclease</keyword>
<evidence type="ECO:0000313" key="5">
    <source>
        <dbReference type="EMBL" id="SHN64583.1"/>
    </source>
</evidence>
<dbReference type="CDD" id="cd06133">
    <property type="entry name" value="ERI-1_3'hExo_like"/>
    <property type="match status" value="1"/>
</dbReference>
<organism evidence="5 6">
    <name type="scientific">Butyrivibrio hungatei DSM 14810</name>
    <dbReference type="NCBI Taxonomy" id="1121132"/>
    <lineage>
        <taxon>Bacteria</taxon>
        <taxon>Bacillati</taxon>
        <taxon>Bacillota</taxon>
        <taxon>Clostridia</taxon>
        <taxon>Lachnospirales</taxon>
        <taxon>Lachnospiraceae</taxon>
        <taxon>Butyrivibrio</taxon>
    </lineage>
</organism>
<dbReference type="Pfam" id="PF00929">
    <property type="entry name" value="RNase_T"/>
    <property type="match status" value="1"/>
</dbReference>
<feature type="domain" description="Exonuclease" evidence="4">
    <location>
        <begin position="2"/>
        <end position="189"/>
    </location>
</feature>
<dbReference type="PANTHER" id="PTHR23044">
    <property type="entry name" value="3'-5' EXONUCLEASE ERI1-RELATED"/>
    <property type="match status" value="1"/>
</dbReference>
<dbReference type="Proteomes" id="UP000184097">
    <property type="component" value="Unassembled WGS sequence"/>
</dbReference>
<evidence type="ECO:0000256" key="1">
    <source>
        <dbReference type="ARBA" id="ARBA00022722"/>
    </source>
</evidence>